<keyword evidence="3 6" id="KW-0812">Transmembrane</keyword>
<dbReference type="Proteomes" id="UP000474802">
    <property type="component" value="Unassembled WGS sequence"/>
</dbReference>
<evidence type="ECO:0000256" key="1">
    <source>
        <dbReference type="ARBA" id="ARBA00004651"/>
    </source>
</evidence>
<sequence>MLLGLFALLACQLAGEVIVRAFAWPVPGPVIGIVLMFAVLTLHGHLRKPEAAEQGPIAKVADTLLSNLGLVFVPAGVGISQHYGLILDHGLALVVALVVSTVLTLLVTVGVFRLVSRLQSSRRPVP</sequence>
<feature type="transmembrane region" description="Helical" evidence="6">
    <location>
        <begin position="91"/>
        <end position="115"/>
    </location>
</feature>
<evidence type="ECO:0000256" key="5">
    <source>
        <dbReference type="ARBA" id="ARBA00023136"/>
    </source>
</evidence>
<dbReference type="InterPro" id="IPR005538">
    <property type="entry name" value="LrgA/CidA"/>
</dbReference>
<comment type="caution">
    <text evidence="7">The sequence shown here is derived from an EMBL/GenBank/DDBJ whole genome shotgun (WGS) entry which is preliminary data.</text>
</comment>
<keyword evidence="8" id="KW-1185">Reference proteome</keyword>
<gene>
    <name evidence="7" type="ORF">G5575_00995</name>
</gene>
<dbReference type="PANTHER" id="PTHR33931:SF2">
    <property type="entry name" value="HOLIN-LIKE PROTEIN CIDA"/>
    <property type="match status" value="1"/>
</dbReference>
<evidence type="ECO:0000313" key="8">
    <source>
        <dbReference type="Proteomes" id="UP000474802"/>
    </source>
</evidence>
<evidence type="ECO:0000313" key="7">
    <source>
        <dbReference type="EMBL" id="NGP16454.1"/>
    </source>
</evidence>
<evidence type="ECO:0000256" key="2">
    <source>
        <dbReference type="ARBA" id="ARBA00022475"/>
    </source>
</evidence>
<evidence type="ECO:0000256" key="4">
    <source>
        <dbReference type="ARBA" id="ARBA00022989"/>
    </source>
</evidence>
<protein>
    <submittedName>
        <fullName evidence="7">CidA/LrgA family protein</fullName>
    </submittedName>
</protein>
<comment type="subcellular location">
    <subcellularLocation>
        <location evidence="1">Cell membrane</location>
        <topology evidence="1">Multi-pass membrane protein</topology>
    </subcellularLocation>
</comment>
<feature type="transmembrane region" description="Helical" evidence="6">
    <location>
        <begin position="24"/>
        <end position="43"/>
    </location>
</feature>
<dbReference type="EMBL" id="JAALFG010000001">
    <property type="protein sequence ID" value="NGP16454.1"/>
    <property type="molecule type" value="Genomic_DNA"/>
</dbReference>
<reference evidence="7 8" key="2">
    <citation type="submission" date="2020-03" db="EMBL/GenBank/DDBJ databases">
        <title>Devosia chinhatensis sp. nov., isolated from a hexachlorocyclohexane (HCH) dump site in India.</title>
        <authorList>
            <person name="Kumar M."/>
            <person name="Lal R."/>
        </authorList>
    </citation>
    <scope>NUCLEOTIDE SEQUENCE [LARGE SCALE GENOMIC DNA]</scope>
    <source>
        <strain evidence="7 8">H239</strain>
    </source>
</reference>
<feature type="transmembrane region" description="Helical" evidence="6">
    <location>
        <begin position="64"/>
        <end position="85"/>
    </location>
</feature>
<organism evidence="7 8">
    <name type="scientific">Devosia aurantiaca</name>
    <dbReference type="NCBI Taxonomy" id="2714858"/>
    <lineage>
        <taxon>Bacteria</taxon>
        <taxon>Pseudomonadati</taxon>
        <taxon>Pseudomonadota</taxon>
        <taxon>Alphaproteobacteria</taxon>
        <taxon>Hyphomicrobiales</taxon>
        <taxon>Devosiaceae</taxon>
        <taxon>Devosia</taxon>
    </lineage>
</organism>
<reference evidence="7 8" key="1">
    <citation type="submission" date="2020-02" db="EMBL/GenBank/DDBJ databases">
        <authorList>
            <person name="Khan S.A."/>
            <person name="Jeon C.O."/>
            <person name="Chun B.H."/>
        </authorList>
    </citation>
    <scope>NUCLEOTIDE SEQUENCE [LARGE SCALE GENOMIC DNA]</scope>
    <source>
        <strain evidence="7 8">H239</strain>
    </source>
</reference>
<proteinExistence type="predicted"/>
<name>A0A6M1SHW6_9HYPH</name>
<dbReference type="RefSeq" id="WP_164532713.1">
    <property type="nucleotide sequence ID" value="NZ_JAALFG010000001.1"/>
</dbReference>
<keyword evidence="4 6" id="KW-1133">Transmembrane helix</keyword>
<dbReference type="AlphaFoldDB" id="A0A6M1SHW6"/>
<dbReference type="GO" id="GO:0005886">
    <property type="term" value="C:plasma membrane"/>
    <property type="evidence" value="ECO:0007669"/>
    <property type="project" value="UniProtKB-SubCell"/>
</dbReference>
<keyword evidence="5 6" id="KW-0472">Membrane</keyword>
<evidence type="ECO:0000256" key="6">
    <source>
        <dbReference type="SAM" id="Phobius"/>
    </source>
</evidence>
<accession>A0A6M1SHW6</accession>
<dbReference type="PANTHER" id="PTHR33931">
    <property type="entry name" value="HOLIN-LIKE PROTEIN CIDA-RELATED"/>
    <property type="match status" value="1"/>
</dbReference>
<dbReference type="Pfam" id="PF03788">
    <property type="entry name" value="LrgA"/>
    <property type="match status" value="1"/>
</dbReference>
<keyword evidence="2" id="KW-1003">Cell membrane</keyword>
<evidence type="ECO:0000256" key="3">
    <source>
        <dbReference type="ARBA" id="ARBA00022692"/>
    </source>
</evidence>